<protein>
    <recommendedName>
        <fullName evidence="4">procollagen-proline 4-dioxygenase</fullName>
        <ecNumber evidence="4">1.14.11.2</ecNumber>
    </recommendedName>
</protein>
<dbReference type="InterPro" id="IPR045054">
    <property type="entry name" value="P4HA-like"/>
</dbReference>
<dbReference type="PROSITE" id="PS51471">
    <property type="entry name" value="FE2OG_OXY"/>
    <property type="match status" value="1"/>
</dbReference>
<comment type="caution">
    <text evidence="18">The sequence shown here is derived from an EMBL/GenBank/DDBJ whole genome shotgun (WGS) entry which is preliminary data.</text>
</comment>
<dbReference type="AlphaFoldDB" id="A0A8J5SD89"/>
<keyword evidence="5" id="KW-0812">Transmembrane</keyword>
<keyword evidence="6" id="KW-0479">Metal-binding</keyword>
<feature type="domain" description="ShKT" evidence="17">
    <location>
        <begin position="257"/>
        <end position="297"/>
    </location>
</feature>
<feature type="chain" id="PRO_5035302109" description="procollagen-proline 4-dioxygenase" evidence="15">
    <location>
        <begin position="25"/>
        <end position="299"/>
    </location>
</feature>
<keyword evidence="8" id="KW-0735">Signal-anchor</keyword>
<evidence type="ECO:0000256" key="2">
    <source>
        <dbReference type="ARBA" id="ARBA00004648"/>
    </source>
</evidence>
<evidence type="ECO:0000256" key="15">
    <source>
        <dbReference type="SAM" id="SignalP"/>
    </source>
</evidence>
<dbReference type="GO" id="GO:0005506">
    <property type="term" value="F:iron ion binding"/>
    <property type="evidence" value="ECO:0007669"/>
    <property type="project" value="InterPro"/>
</dbReference>
<dbReference type="InterPro" id="IPR006620">
    <property type="entry name" value="Pro_4_hyd_alph"/>
</dbReference>
<dbReference type="InterPro" id="IPR003582">
    <property type="entry name" value="ShKT_dom"/>
</dbReference>
<dbReference type="PROSITE" id="PS51670">
    <property type="entry name" value="SHKT"/>
    <property type="match status" value="1"/>
</dbReference>
<name>A0A8J5SD89_ZIZPA</name>
<gene>
    <name evidence="18" type="ORF">GUJ93_ZPchr0006g45486</name>
</gene>
<organism evidence="18 19">
    <name type="scientific">Zizania palustris</name>
    <name type="common">Northern wild rice</name>
    <dbReference type="NCBI Taxonomy" id="103762"/>
    <lineage>
        <taxon>Eukaryota</taxon>
        <taxon>Viridiplantae</taxon>
        <taxon>Streptophyta</taxon>
        <taxon>Embryophyta</taxon>
        <taxon>Tracheophyta</taxon>
        <taxon>Spermatophyta</taxon>
        <taxon>Magnoliopsida</taxon>
        <taxon>Liliopsida</taxon>
        <taxon>Poales</taxon>
        <taxon>Poaceae</taxon>
        <taxon>BOP clade</taxon>
        <taxon>Oryzoideae</taxon>
        <taxon>Oryzeae</taxon>
        <taxon>Zizaniinae</taxon>
        <taxon>Zizania</taxon>
    </lineage>
</organism>
<evidence type="ECO:0000256" key="3">
    <source>
        <dbReference type="ARBA" id="ARBA00006511"/>
    </source>
</evidence>
<evidence type="ECO:0000256" key="5">
    <source>
        <dbReference type="ARBA" id="ARBA00022692"/>
    </source>
</evidence>
<evidence type="ECO:0000256" key="6">
    <source>
        <dbReference type="ARBA" id="ARBA00022723"/>
    </source>
</evidence>
<dbReference type="PANTHER" id="PTHR10869:SF219">
    <property type="entry name" value="OS03G0166100 PROTEIN"/>
    <property type="match status" value="1"/>
</dbReference>
<dbReference type="Pfam" id="PF13640">
    <property type="entry name" value="2OG-FeII_Oxy_3"/>
    <property type="match status" value="1"/>
</dbReference>
<dbReference type="InterPro" id="IPR005123">
    <property type="entry name" value="Oxoglu/Fe-dep_dioxygenase_dom"/>
</dbReference>
<keyword evidence="10" id="KW-0560">Oxidoreductase</keyword>
<feature type="domain" description="Fe2OG dioxygenase" evidence="16">
    <location>
        <begin position="122"/>
        <end position="244"/>
    </location>
</feature>
<reference evidence="18" key="2">
    <citation type="submission" date="2021-02" db="EMBL/GenBank/DDBJ databases">
        <authorList>
            <person name="Kimball J.A."/>
            <person name="Haas M.W."/>
            <person name="Macchietto M."/>
            <person name="Kono T."/>
            <person name="Duquette J."/>
            <person name="Shao M."/>
        </authorList>
    </citation>
    <scope>NUCLEOTIDE SEQUENCE</scope>
    <source>
        <tissue evidence="18">Fresh leaf tissue</tissue>
    </source>
</reference>
<dbReference type="GO" id="GO:0005789">
    <property type="term" value="C:endoplasmic reticulum membrane"/>
    <property type="evidence" value="ECO:0007669"/>
    <property type="project" value="UniProtKB-SubCell"/>
</dbReference>
<evidence type="ECO:0000256" key="12">
    <source>
        <dbReference type="ARBA" id="ARBA00023136"/>
    </source>
</evidence>
<dbReference type="InterPro" id="IPR044862">
    <property type="entry name" value="Pro_4_hyd_alph_FE2OG_OXY"/>
</dbReference>
<keyword evidence="9" id="KW-1133">Transmembrane helix</keyword>
<comment type="cofactor">
    <cofactor evidence="1">
        <name>L-ascorbate</name>
        <dbReference type="ChEBI" id="CHEBI:38290"/>
    </cofactor>
</comment>
<keyword evidence="12" id="KW-0472">Membrane</keyword>
<dbReference type="Pfam" id="PF01549">
    <property type="entry name" value="ShK"/>
    <property type="match status" value="1"/>
</dbReference>
<evidence type="ECO:0000256" key="13">
    <source>
        <dbReference type="ARBA" id="ARBA00023180"/>
    </source>
</evidence>
<comment type="catalytic activity">
    <reaction evidence="14">
        <text>L-prolyl-[collagen] + 2-oxoglutarate + O2 = trans-4-hydroxy-L-prolyl-[collagen] + succinate + CO2</text>
        <dbReference type="Rhea" id="RHEA:18945"/>
        <dbReference type="Rhea" id="RHEA-COMP:11676"/>
        <dbReference type="Rhea" id="RHEA-COMP:11680"/>
        <dbReference type="ChEBI" id="CHEBI:15379"/>
        <dbReference type="ChEBI" id="CHEBI:16526"/>
        <dbReference type="ChEBI" id="CHEBI:16810"/>
        <dbReference type="ChEBI" id="CHEBI:30031"/>
        <dbReference type="ChEBI" id="CHEBI:50342"/>
        <dbReference type="ChEBI" id="CHEBI:61965"/>
        <dbReference type="EC" id="1.14.11.2"/>
    </reaction>
</comment>
<evidence type="ECO:0000313" key="18">
    <source>
        <dbReference type="EMBL" id="KAG8073601.1"/>
    </source>
</evidence>
<dbReference type="GO" id="GO:0031418">
    <property type="term" value="F:L-ascorbic acid binding"/>
    <property type="evidence" value="ECO:0007669"/>
    <property type="project" value="InterPro"/>
</dbReference>
<dbReference type="FunFam" id="2.60.120.620:FF:000002">
    <property type="entry name" value="Prolyl 4-hydroxylase 4"/>
    <property type="match status" value="1"/>
</dbReference>
<evidence type="ECO:0000256" key="1">
    <source>
        <dbReference type="ARBA" id="ARBA00001961"/>
    </source>
</evidence>
<keyword evidence="13" id="KW-0325">Glycoprotein</keyword>
<reference evidence="18" key="1">
    <citation type="journal article" date="2021" name="bioRxiv">
        <title>Whole Genome Assembly and Annotation of Northern Wild Rice, Zizania palustris L., Supports a Whole Genome Duplication in the Zizania Genus.</title>
        <authorList>
            <person name="Haas M."/>
            <person name="Kono T."/>
            <person name="Macchietto M."/>
            <person name="Millas R."/>
            <person name="McGilp L."/>
            <person name="Shao M."/>
            <person name="Duquette J."/>
            <person name="Hirsch C.N."/>
            <person name="Kimball J."/>
        </authorList>
    </citation>
    <scope>NUCLEOTIDE SEQUENCE</scope>
    <source>
        <tissue evidence="18">Fresh leaf tissue</tissue>
    </source>
</reference>
<proteinExistence type="inferred from homology"/>
<evidence type="ECO:0000256" key="11">
    <source>
        <dbReference type="ARBA" id="ARBA00023004"/>
    </source>
</evidence>
<accession>A0A8J5SD89</accession>
<evidence type="ECO:0000256" key="8">
    <source>
        <dbReference type="ARBA" id="ARBA00022968"/>
    </source>
</evidence>
<feature type="signal peptide" evidence="15">
    <location>
        <begin position="1"/>
        <end position="24"/>
    </location>
</feature>
<keyword evidence="15" id="KW-0732">Signal</keyword>
<dbReference type="GO" id="GO:0004656">
    <property type="term" value="F:procollagen-proline 4-dioxygenase activity"/>
    <property type="evidence" value="ECO:0007669"/>
    <property type="project" value="UniProtKB-EC"/>
</dbReference>
<keyword evidence="19" id="KW-1185">Reference proteome</keyword>
<dbReference type="EMBL" id="JAAALK010000283">
    <property type="protein sequence ID" value="KAG8073601.1"/>
    <property type="molecule type" value="Genomic_DNA"/>
</dbReference>
<comment type="similarity">
    <text evidence="3">Belongs to the P4HA family.</text>
</comment>
<keyword evidence="11" id="KW-0408">Iron</keyword>
<dbReference type="Proteomes" id="UP000729402">
    <property type="component" value="Unassembled WGS sequence"/>
</dbReference>
<evidence type="ECO:0000256" key="10">
    <source>
        <dbReference type="ARBA" id="ARBA00023002"/>
    </source>
</evidence>
<dbReference type="SMART" id="SM00702">
    <property type="entry name" value="P4Hc"/>
    <property type="match status" value="1"/>
</dbReference>
<evidence type="ECO:0000256" key="9">
    <source>
        <dbReference type="ARBA" id="ARBA00022989"/>
    </source>
</evidence>
<evidence type="ECO:0000313" key="19">
    <source>
        <dbReference type="Proteomes" id="UP000729402"/>
    </source>
</evidence>
<dbReference type="OrthoDB" id="597171at2759"/>
<evidence type="ECO:0000259" key="16">
    <source>
        <dbReference type="PROSITE" id="PS51471"/>
    </source>
</evidence>
<sequence>MVLLPRGVLLAVLLLHFLADGTSATGGEGGERLDPSRAVNVLWRPRAFVYEGFLSEAECDHLVALGKQGRMLKSTVVDNDSGKNVMSNVRTSSGMFLAKKQDEVVARIEERIAAWTLLPPENGESMQILRYEHGEKYEPHLDYFRVKEHSVRGGNRMATVLMYLSNVKMGGETVFPNSEAKLTQHKDETWSDCAEGGFALKPVKGNAVLFFSLHPNATVDKHSLHKSCPVIEGEKWSATKWIHVRSFDDRRRDDVKCEDEDVLCPRWAAVGECAKNPSFMIGNKQYPGFCRKSCNVCAL</sequence>
<evidence type="ECO:0000256" key="7">
    <source>
        <dbReference type="ARBA" id="ARBA00022964"/>
    </source>
</evidence>
<evidence type="ECO:0000256" key="4">
    <source>
        <dbReference type="ARBA" id="ARBA00012269"/>
    </source>
</evidence>
<keyword evidence="7" id="KW-0223">Dioxygenase</keyword>
<comment type="subcellular location">
    <subcellularLocation>
        <location evidence="2">Endoplasmic reticulum membrane</location>
        <topology evidence="2">Single-pass type II membrane protein</topology>
    </subcellularLocation>
</comment>
<dbReference type="EC" id="1.14.11.2" evidence="4"/>
<evidence type="ECO:0000259" key="17">
    <source>
        <dbReference type="PROSITE" id="PS51670"/>
    </source>
</evidence>
<dbReference type="PANTHER" id="PTHR10869">
    <property type="entry name" value="PROLYL 4-HYDROXYLASE ALPHA SUBUNIT"/>
    <property type="match status" value="1"/>
</dbReference>
<evidence type="ECO:0000256" key="14">
    <source>
        <dbReference type="ARBA" id="ARBA00049169"/>
    </source>
</evidence>
<dbReference type="SMART" id="SM00254">
    <property type="entry name" value="ShKT"/>
    <property type="match status" value="1"/>
</dbReference>